<sequence>MTRGHYECLSSEEHALSYNISMSEMYPQTHKLGYRRHQALPDFGHGFQSPHMRTSTDDSTSSKQLMRFKTLRMFSCITCA</sequence>
<organism evidence="1 2">
    <name type="scientific">Lupinus angustifolius</name>
    <name type="common">Narrow-leaved blue lupine</name>
    <dbReference type="NCBI Taxonomy" id="3871"/>
    <lineage>
        <taxon>Eukaryota</taxon>
        <taxon>Viridiplantae</taxon>
        <taxon>Streptophyta</taxon>
        <taxon>Embryophyta</taxon>
        <taxon>Tracheophyta</taxon>
        <taxon>Spermatophyta</taxon>
        <taxon>Magnoliopsida</taxon>
        <taxon>eudicotyledons</taxon>
        <taxon>Gunneridae</taxon>
        <taxon>Pentapetalae</taxon>
        <taxon>rosids</taxon>
        <taxon>fabids</taxon>
        <taxon>Fabales</taxon>
        <taxon>Fabaceae</taxon>
        <taxon>Papilionoideae</taxon>
        <taxon>50 kb inversion clade</taxon>
        <taxon>genistoids sensu lato</taxon>
        <taxon>core genistoids</taxon>
        <taxon>Genisteae</taxon>
        <taxon>Lupinus</taxon>
    </lineage>
</organism>
<dbReference type="AlphaFoldDB" id="A0A1J7H3X5"/>
<keyword evidence="2" id="KW-1185">Reference proteome</keyword>
<proteinExistence type="predicted"/>
<dbReference type="Gramene" id="OIV97040">
    <property type="protein sequence ID" value="OIV97040"/>
    <property type="gene ID" value="TanjilG_11557"/>
</dbReference>
<dbReference type="EMBL" id="CM007375">
    <property type="protein sequence ID" value="OIV97040.1"/>
    <property type="molecule type" value="Genomic_DNA"/>
</dbReference>
<gene>
    <name evidence="1" type="ORF">TanjilG_11557</name>
</gene>
<accession>A0A1J7H3X5</accession>
<evidence type="ECO:0000313" key="2">
    <source>
        <dbReference type="Proteomes" id="UP000188354"/>
    </source>
</evidence>
<reference evidence="1 2" key="1">
    <citation type="journal article" date="2017" name="Plant Biotechnol. J.">
        <title>A comprehensive draft genome sequence for lupin (Lupinus angustifolius), an emerging health food: insights into plant-microbe interactions and legume evolution.</title>
        <authorList>
            <person name="Hane J.K."/>
            <person name="Ming Y."/>
            <person name="Kamphuis L.G."/>
            <person name="Nelson M.N."/>
            <person name="Garg G."/>
            <person name="Atkins C.A."/>
            <person name="Bayer P.E."/>
            <person name="Bravo A."/>
            <person name="Bringans S."/>
            <person name="Cannon S."/>
            <person name="Edwards D."/>
            <person name="Foley R."/>
            <person name="Gao L.L."/>
            <person name="Harrison M.J."/>
            <person name="Huang W."/>
            <person name="Hurgobin B."/>
            <person name="Li S."/>
            <person name="Liu C.W."/>
            <person name="McGrath A."/>
            <person name="Morahan G."/>
            <person name="Murray J."/>
            <person name="Weller J."/>
            <person name="Jian J."/>
            <person name="Singh K.B."/>
        </authorList>
    </citation>
    <scope>NUCLEOTIDE SEQUENCE [LARGE SCALE GENOMIC DNA]</scope>
    <source>
        <strain evidence="2">cv. Tanjil</strain>
        <tissue evidence="1">Whole plant</tissue>
    </source>
</reference>
<protein>
    <submittedName>
        <fullName evidence="1">Uncharacterized protein</fullName>
    </submittedName>
</protein>
<dbReference type="Proteomes" id="UP000188354">
    <property type="component" value="Chromosome LG15"/>
</dbReference>
<evidence type="ECO:0000313" key="1">
    <source>
        <dbReference type="EMBL" id="OIV97040.1"/>
    </source>
</evidence>
<name>A0A1J7H3X5_LUPAN</name>